<evidence type="ECO:0000313" key="1">
    <source>
        <dbReference type="EMBL" id="GAA1004814.1"/>
    </source>
</evidence>
<proteinExistence type="predicted"/>
<organism evidence="1 2">
    <name type="scientific">Streptomyces thermogriseus</name>
    <dbReference type="NCBI Taxonomy" id="75292"/>
    <lineage>
        <taxon>Bacteria</taxon>
        <taxon>Bacillati</taxon>
        <taxon>Actinomycetota</taxon>
        <taxon>Actinomycetes</taxon>
        <taxon>Kitasatosporales</taxon>
        <taxon>Streptomycetaceae</taxon>
        <taxon>Streptomyces</taxon>
    </lineage>
</organism>
<accession>A0ABN1SUP9</accession>
<reference evidence="1 2" key="1">
    <citation type="journal article" date="2019" name="Int. J. Syst. Evol. Microbiol.">
        <title>The Global Catalogue of Microorganisms (GCM) 10K type strain sequencing project: providing services to taxonomists for standard genome sequencing and annotation.</title>
        <authorList>
            <consortium name="The Broad Institute Genomics Platform"/>
            <consortium name="The Broad Institute Genome Sequencing Center for Infectious Disease"/>
            <person name="Wu L."/>
            <person name="Ma J."/>
        </authorList>
    </citation>
    <scope>NUCLEOTIDE SEQUENCE [LARGE SCALE GENOMIC DNA]</scope>
    <source>
        <strain evidence="1 2">JCM 11269</strain>
    </source>
</reference>
<dbReference type="Proteomes" id="UP001501072">
    <property type="component" value="Unassembled WGS sequence"/>
</dbReference>
<protein>
    <recommendedName>
        <fullName evidence="3">LysR substrate-binding domain-containing protein</fullName>
    </recommendedName>
</protein>
<comment type="caution">
    <text evidence="1">The sequence shown here is derived from an EMBL/GenBank/DDBJ whole genome shotgun (WGS) entry which is preliminary data.</text>
</comment>
<dbReference type="EMBL" id="BAAAHU010000004">
    <property type="protein sequence ID" value="GAA1004814.1"/>
    <property type="molecule type" value="Genomic_DNA"/>
</dbReference>
<evidence type="ECO:0000313" key="2">
    <source>
        <dbReference type="Proteomes" id="UP001501072"/>
    </source>
</evidence>
<evidence type="ECO:0008006" key="3">
    <source>
        <dbReference type="Google" id="ProtNLM"/>
    </source>
</evidence>
<gene>
    <name evidence="1" type="ORF">GCM10009564_07920</name>
</gene>
<name>A0ABN1SUP9_9ACTN</name>
<sequence>MISDGSQQAVRPVECESQPGVLVHPAADRRLAVGHWLLAACPDEHRGYARAEWEQQGVALLPLGTLFSAMRIPARLVHAVAGRTRPEHVLLTPALRSPALHAPALLVCALPPRAARGCCGRAGAGS</sequence>
<keyword evidence="2" id="KW-1185">Reference proteome</keyword>